<sequence length="394" mass="46122">MSEAEETLSEVNRVLRRLIDEENWHDIRLMRLRTDYDNVKRLSYLLRFGDFVDHERTRAKMKAMLARYPVREKGESRSQGAAMAWVPFAFIESVCATLGSSSRRQLTYMEDGAPMCDYDGPWSKTAHDIKIRSCNLRVLFEGKDEVRYSQEDFFYENGKISEELRKSKNMECLGLELMGHDIDGKMDKKGDLPTLLRTVQIAKLKTTKVNYLDTCLIYISPCYLKSVEISHCKFKSASPLSCWLKKVLSTKCLNTFIVLDNSVEEPVQAKDNLEDELFNLLARRDDFDHQEFFRSDQYSVFHIKGNDSIDDLRVPFLKKYMDYWIASIEGSFRRRITFTDCFSCEQEVETFKQLYKFGSNSELRHVTNRAKARISTWNASLDLIFERDFCEESD</sequence>
<accession>A0A1I7YQZ8</accession>
<dbReference type="AlphaFoldDB" id="A0A1I7YQZ8"/>
<reference evidence="2" key="1">
    <citation type="submission" date="2016-11" db="UniProtKB">
        <authorList>
            <consortium name="WormBaseParasite"/>
        </authorList>
    </citation>
    <scope>IDENTIFICATION</scope>
</reference>
<keyword evidence="1" id="KW-1185">Reference proteome</keyword>
<proteinExistence type="predicted"/>
<protein>
    <submittedName>
        <fullName evidence="2">FBD domain-containing protein</fullName>
    </submittedName>
</protein>
<dbReference type="WBParaSite" id="L893_g18936.t1">
    <property type="protein sequence ID" value="L893_g18936.t1"/>
    <property type="gene ID" value="L893_g18936"/>
</dbReference>
<dbReference type="Proteomes" id="UP000095287">
    <property type="component" value="Unplaced"/>
</dbReference>
<name>A0A1I7YQZ8_9BILA</name>
<organism evidence="1 2">
    <name type="scientific">Steinernema glaseri</name>
    <dbReference type="NCBI Taxonomy" id="37863"/>
    <lineage>
        <taxon>Eukaryota</taxon>
        <taxon>Metazoa</taxon>
        <taxon>Ecdysozoa</taxon>
        <taxon>Nematoda</taxon>
        <taxon>Chromadorea</taxon>
        <taxon>Rhabditida</taxon>
        <taxon>Tylenchina</taxon>
        <taxon>Panagrolaimomorpha</taxon>
        <taxon>Strongyloidoidea</taxon>
        <taxon>Steinernematidae</taxon>
        <taxon>Steinernema</taxon>
    </lineage>
</organism>
<evidence type="ECO:0000313" key="2">
    <source>
        <dbReference type="WBParaSite" id="L893_g18936.t1"/>
    </source>
</evidence>
<evidence type="ECO:0000313" key="1">
    <source>
        <dbReference type="Proteomes" id="UP000095287"/>
    </source>
</evidence>